<proteinExistence type="predicted"/>
<dbReference type="EMBL" id="GGEC01092423">
    <property type="protein sequence ID" value="MBX72907.1"/>
    <property type="molecule type" value="Transcribed_RNA"/>
</dbReference>
<sequence length="23" mass="2613">MDGLLLLLSENFSIFNLLTSSVW</sequence>
<name>A0A2P2R124_RHIMU</name>
<reference evidence="1" key="1">
    <citation type="submission" date="2018-02" db="EMBL/GenBank/DDBJ databases">
        <title>Rhizophora mucronata_Transcriptome.</title>
        <authorList>
            <person name="Meera S.P."/>
            <person name="Sreeshan A."/>
            <person name="Augustine A."/>
        </authorList>
    </citation>
    <scope>NUCLEOTIDE SEQUENCE</scope>
    <source>
        <tissue evidence="1">Leaf</tissue>
    </source>
</reference>
<organism evidence="1">
    <name type="scientific">Rhizophora mucronata</name>
    <name type="common">Asiatic mangrove</name>
    <dbReference type="NCBI Taxonomy" id="61149"/>
    <lineage>
        <taxon>Eukaryota</taxon>
        <taxon>Viridiplantae</taxon>
        <taxon>Streptophyta</taxon>
        <taxon>Embryophyta</taxon>
        <taxon>Tracheophyta</taxon>
        <taxon>Spermatophyta</taxon>
        <taxon>Magnoliopsida</taxon>
        <taxon>eudicotyledons</taxon>
        <taxon>Gunneridae</taxon>
        <taxon>Pentapetalae</taxon>
        <taxon>rosids</taxon>
        <taxon>fabids</taxon>
        <taxon>Malpighiales</taxon>
        <taxon>Rhizophoraceae</taxon>
        <taxon>Rhizophora</taxon>
    </lineage>
</organism>
<dbReference type="AlphaFoldDB" id="A0A2P2R124"/>
<protein>
    <submittedName>
        <fullName evidence="1">Uncharacterized protein</fullName>
    </submittedName>
</protein>
<accession>A0A2P2R124</accession>
<evidence type="ECO:0000313" key="1">
    <source>
        <dbReference type="EMBL" id="MBX72907.1"/>
    </source>
</evidence>